<dbReference type="CDD" id="cd06100">
    <property type="entry name" value="CCL_ACL-C"/>
    <property type="match status" value="1"/>
</dbReference>
<keyword evidence="1" id="KW-0456">Lyase</keyword>
<dbReference type="GO" id="GO:0016829">
    <property type="term" value="F:lyase activity"/>
    <property type="evidence" value="ECO:0007669"/>
    <property type="project" value="UniProtKB-KW"/>
</dbReference>
<evidence type="ECO:0000313" key="1">
    <source>
        <dbReference type="EMBL" id="MEA1080440.1"/>
    </source>
</evidence>
<sequence length="276" mass="30151">MTTEYQYYSYIWQEEPEPANPFAARACYCRGYDVYGDVIPNAGWFDYLLLLFKGERPAKSDTALLEKLAMVLANVGPREASIRAAMNGGVAGTNHSSALMAALAVGGGQYGGSQELSICIKLWGECRFDLESWRNRLLNPDDDERADIWLPMEHAPGFDPNGDVTPTPILQSLDLLSALAPADGALAWLKQNREALEQHVGYPLAMSGLAAAAMVDLGLNEDQGNMLYLFLRLPGAAVHALEQKQMGWKKFPFYGPAIELDESATDSGNGQEATNQ</sequence>
<protein>
    <submittedName>
        <fullName evidence="1">Citryl-CoA lyase</fullName>
    </submittedName>
</protein>
<evidence type="ECO:0000313" key="2">
    <source>
        <dbReference type="Proteomes" id="UP001305746"/>
    </source>
</evidence>
<dbReference type="SUPFAM" id="SSF48256">
    <property type="entry name" value="Citrate synthase"/>
    <property type="match status" value="1"/>
</dbReference>
<dbReference type="RefSeq" id="WP_322854943.1">
    <property type="nucleotide sequence ID" value="NZ_JAYDCJ010000003.1"/>
</dbReference>
<name>A0ABU5NXA4_9GAMM</name>
<organism evidence="1 2">
    <name type="scientific">Marinobacter qingdaonensis</name>
    <dbReference type="NCBI Taxonomy" id="3108486"/>
    <lineage>
        <taxon>Bacteria</taxon>
        <taxon>Pseudomonadati</taxon>
        <taxon>Pseudomonadota</taxon>
        <taxon>Gammaproteobacteria</taxon>
        <taxon>Pseudomonadales</taxon>
        <taxon>Marinobacteraceae</taxon>
        <taxon>Marinobacter</taxon>
    </lineage>
</organism>
<dbReference type="EMBL" id="JAYDCJ010000003">
    <property type="protein sequence ID" value="MEA1080440.1"/>
    <property type="molecule type" value="Genomic_DNA"/>
</dbReference>
<dbReference type="Proteomes" id="UP001305746">
    <property type="component" value="Unassembled WGS sequence"/>
</dbReference>
<reference evidence="1 2" key="1">
    <citation type="submission" date="2023-12" db="EMBL/GenBank/DDBJ databases">
        <title>Marinobacter qingdaonensis sp. nov., isolated from the intertidal sediment of Qingdao, PR China.</title>
        <authorList>
            <person name="Li Y."/>
        </authorList>
    </citation>
    <scope>NUCLEOTIDE SEQUENCE [LARGE SCALE GENOMIC DNA]</scope>
    <source>
        <strain evidence="1 2">ASW11-75</strain>
    </source>
</reference>
<accession>A0ABU5NXA4</accession>
<keyword evidence="2" id="KW-1185">Reference proteome</keyword>
<dbReference type="InterPro" id="IPR036969">
    <property type="entry name" value="Citrate_synthase_sf"/>
</dbReference>
<comment type="caution">
    <text evidence="1">The sequence shown here is derived from an EMBL/GenBank/DDBJ whole genome shotgun (WGS) entry which is preliminary data.</text>
</comment>
<gene>
    <name evidence="1" type="ORF">U5822_07145</name>
</gene>
<proteinExistence type="predicted"/>